<sequence>MVSTSAFAPRILLRLHVPQLHYILEFVFITACTPGTFCLQAPFLPLSANHERAGRAYKRRPRPYFATCASTSRKGCLP</sequence>
<reference evidence="2" key="1">
    <citation type="journal article" date="2015" name="Nat. Genet.">
        <title>The genome and transcriptome of the zoonotic hookworm Ancylostoma ceylanicum identify infection-specific gene families.</title>
        <authorList>
            <person name="Schwarz E.M."/>
            <person name="Hu Y."/>
            <person name="Antoshechkin I."/>
            <person name="Miller M.M."/>
            <person name="Sternberg P.W."/>
            <person name="Aroian R.V."/>
        </authorList>
    </citation>
    <scope>NUCLEOTIDE SEQUENCE</scope>
    <source>
        <strain evidence="2">HY135</strain>
    </source>
</reference>
<accession>A0A016S9U8</accession>
<organism evidence="1 2">
    <name type="scientific">Ancylostoma ceylanicum</name>
    <dbReference type="NCBI Taxonomy" id="53326"/>
    <lineage>
        <taxon>Eukaryota</taxon>
        <taxon>Metazoa</taxon>
        <taxon>Ecdysozoa</taxon>
        <taxon>Nematoda</taxon>
        <taxon>Chromadorea</taxon>
        <taxon>Rhabditida</taxon>
        <taxon>Rhabditina</taxon>
        <taxon>Rhabditomorpha</taxon>
        <taxon>Strongyloidea</taxon>
        <taxon>Ancylostomatidae</taxon>
        <taxon>Ancylostomatinae</taxon>
        <taxon>Ancylostoma</taxon>
    </lineage>
</organism>
<dbReference type="EMBL" id="JARK01001599">
    <property type="protein sequence ID" value="EYB87425.1"/>
    <property type="molecule type" value="Genomic_DNA"/>
</dbReference>
<proteinExistence type="predicted"/>
<name>A0A016S9U8_9BILA</name>
<comment type="caution">
    <text evidence="1">The sequence shown here is derived from an EMBL/GenBank/DDBJ whole genome shotgun (WGS) entry which is preliminary data.</text>
</comment>
<gene>
    <name evidence="1" type="primary">Acey_s0263.g598</name>
    <name evidence="1" type="ORF">Y032_0263g598</name>
</gene>
<protein>
    <submittedName>
        <fullName evidence="1">Uncharacterized protein</fullName>
    </submittedName>
</protein>
<evidence type="ECO:0000313" key="1">
    <source>
        <dbReference type="EMBL" id="EYB87425.1"/>
    </source>
</evidence>
<dbReference type="AlphaFoldDB" id="A0A016S9U8"/>
<dbReference type="Proteomes" id="UP000024635">
    <property type="component" value="Unassembled WGS sequence"/>
</dbReference>
<keyword evidence="2" id="KW-1185">Reference proteome</keyword>
<evidence type="ECO:0000313" key="2">
    <source>
        <dbReference type="Proteomes" id="UP000024635"/>
    </source>
</evidence>